<evidence type="ECO:0000256" key="1">
    <source>
        <dbReference type="ARBA" id="ARBA00023015"/>
    </source>
</evidence>
<dbReference type="OrthoDB" id="9803764at2"/>
<name>A0A2Z2NXZ0_9GAMM</name>
<dbReference type="GO" id="GO:0003700">
    <property type="term" value="F:DNA-binding transcription factor activity"/>
    <property type="evidence" value="ECO:0007669"/>
    <property type="project" value="InterPro"/>
</dbReference>
<dbReference type="EMBL" id="CP018632">
    <property type="protein sequence ID" value="ASJ76153.1"/>
    <property type="molecule type" value="Genomic_DNA"/>
</dbReference>
<dbReference type="SUPFAM" id="SSF46689">
    <property type="entry name" value="Homeodomain-like"/>
    <property type="match status" value="2"/>
</dbReference>
<evidence type="ECO:0000313" key="6">
    <source>
        <dbReference type="Proteomes" id="UP000250079"/>
    </source>
</evidence>
<keyword evidence="3" id="KW-0804">Transcription</keyword>
<proteinExistence type="predicted"/>
<keyword evidence="6" id="KW-1185">Reference proteome</keyword>
<keyword evidence="2" id="KW-0238">DNA-binding</keyword>
<evidence type="ECO:0000256" key="3">
    <source>
        <dbReference type="ARBA" id="ARBA00023163"/>
    </source>
</evidence>
<dbReference type="PROSITE" id="PS01124">
    <property type="entry name" value="HTH_ARAC_FAMILY_2"/>
    <property type="match status" value="1"/>
</dbReference>
<dbReference type="InterPro" id="IPR029062">
    <property type="entry name" value="Class_I_gatase-like"/>
</dbReference>
<sequence length="326" mass="35668">MTSTGEHRIAIVAFDGISPFHLAVPCTVFGDDLARLDVPRYDLVVCAEKLGTIPTQSVFSIEVCHDLSVLDTADTVIIPTWCDSDIRPSDALLDALRGAHARGARMVGLCLGAFVLAEAGLLDGRTASTHWVWADEFARKYPRVSLDVDVLYVDEGDILTSAGTAAAIDCCIHLVRCDHGAEVANRLARRLVTAPHRSGGQAQYIEQPLPKPIDNDRIARAIVWASENISTSISLDTMAEHAAMSRRNFSRQFRKATGTTVSHWLLAQRLTLAQRLLETSDQTIDNIACDSGFTSTVSLRQHFSNTFSISPSAYRKQFKNQEPTGC</sequence>
<dbReference type="CDD" id="cd03137">
    <property type="entry name" value="GATase1_AraC_1"/>
    <property type="match status" value="1"/>
</dbReference>
<dbReference type="InterPro" id="IPR052158">
    <property type="entry name" value="INH-QAR"/>
</dbReference>
<evidence type="ECO:0000259" key="4">
    <source>
        <dbReference type="PROSITE" id="PS01124"/>
    </source>
</evidence>
<dbReference type="SUPFAM" id="SSF52317">
    <property type="entry name" value="Class I glutamine amidotransferase-like"/>
    <property type="match status" value="1"/>
</dbReference>
<dbReference type="Proteomes" id="UP000250079">
    <property type="component" value="Chromosome"/>
</dbReference>
<feature type="domain" description="HTH araC/xylS-type" evidence="4">
    <location>
        <begin position="219"/>
        <end position="317"/>
    </location>
</feature>
<dbReference type="InterPro" id="IPR018062">
    <property type="entry name" value="HTH_AraC-typ_CS"/>
</dbReference>
<protein>
    <submittedName>
        <fullName evidence="5">HTH-type transcriptional regulator CdhR</fullName>
    </submittedName>
</protein>
<dbReference type="PANTHER" id="PTHR43130:SF3">
    <property type="entry name" value="HTH-TYPE TRANSCRIPTIONAL REGULATOR RV1931C"/>
    <property type="match status" value="1"/>
</dbReference>
<organism evidence="5 6">
    <name type="scientific">Granulosicoccus antarcticus IMCC3135</name>
    <dbReference type="NCBI Taxonomy" id="1192854"/>
    <lineage>
        <taxon>Bacteria</taxon>
        <taxon>Pseudomonadati</taxon>
        <taxon>Pseudomonadota</taxon>
        <taxon>Gammaproteobacteria</taxon>
        <taxon>Chromatiales</taxon>
        <taxon>Granulosicoccaceae</taxon>
        <taxon>Granulosicoccus</taxon>
    </lineage>
</organism>
<dbReference type="InterPro" id="IPR018060">
    <property type="entry name" value="HTH_AraC"/>
</dbReference>
<dbReference type="Gene3D" id="1.10.10.60">
    <property type="entry name" value="Homeodomain-like"/>
    <property type="match status" value="1"/>
</dbReference>
<dbReference type="Pfam" id="PF12833">
    <property type="entry name" value="HTH_18"/>
    <property type="match status" value="1"/>
</dbReference>
<dbReference type="Pfam" id="PF01965">
    <property type="entry name" value="DJ-1_PfpI"/>
    <property type="match status" value="1"/>
</dbReference>
<dbReference type="AlphaFoldDB" id="A0A2Z2NXZ0"/>
<dbReference type="PROSITE" id="PS00041">
    <property type="entry name" value="HTH_ARAC_FAMILY_1"/>
    <property type="match status" value="1"/>
</dbReference>
<dbReference type="Gene3D" id="3.40.50.880">
    <property type="match status" value="1"/>
</dbReference>
<dbReference type="InterPro" id="IPR009057">
    <property type="entry name" value="Homeodomain-like_sf"/>
</dbReference>
<gene>
    <name evidence="5" type="primary">cdhR_7</name>
    <name evidence="5" type="ORF">IMCC3135_30520</name>
</gene>
<dbReference type="KEGG" id="gai:IMCC3135_30520"/>
<dbReference type="RefSeq" id="WP_088920961.1">
    <property type="nucleotide sequence ID" value="NZ_CP018632.1"/>
</dbReference>
<reference evidence="5 6" key="1">
    <citation type="submission" date="2016-12" db="EMBL/GenBank/DDBJ databases">
        <authorList>
            <person name="Song W.-J."/>
            <person name="Kurnit D.M."/>
        </authorList>
    </citation>
    <scope>NUCLEOTIDE SEQUENCE [LARGE SCALE GENOMIC DNA]</scope>
    <source>
        <strain evidence="5 6">IMCC3135</strain>
    </source>
</reference>
<dbReference type="InterPro" id="IPR002818">
    <property type="entry name" value="DJ-1/PfpI"/>
</dbReference>
<dbReference type="GO" id="GO:0043565">
    <property type="term" value="F:sequence-specific DNA binding"/>
    <property type="evidence" value="ECO:0007669"/>
    <property type="project" value="InterPro"/>
</dbReference>
<accession>A0A2Z2NXZ0</accession>
<evidence type="ECO:0000313" key="5">
    <source>
        <dbReference type="EMBL" id="ASJ76153.1"/>
    </source>
</evidence>
<dbReference type="SMART" id="SM00342">
    <property type="entry name" value="HTH_ARAC"/>
    <property type="match status" value="1"/>
</dbReference>
<keyword evidence="1" id="KW-0805">Transcription regulation</keyword>
<evidence type="ECO:0000256" key="2">
    <source>
        <dbReference type="ARBA" id="ARBA00023125"/>
    </source>
</evidence>
<dbReference type="PANTHER" id="PTHR43130">
    <property type="entry name" value="ARAC-FAMILY TRANSCRIPTIONAL REGULATOR"/>
    <property type="match status" value="1"/>
</dbReference>